<dbReference type="AlphaFoldDB" id="A0A5C6C494"/>
<keyword evidence="2" id="KW-1185">Reference proteome</keyword>
<name>A0A5C6C494_9BACT</name>
<protein>
    <submittedName>
        <fullName evidence="1">Uncharacterized protein</fullName>
    </submittedName>
</protein>
<gene>
    <name evidence="1" type="ORF">Poly21_10860</name>
</gene>
<dbReference type="EMBL" id="SJPU01000001">
    <property type="protein sequence ID" value="TWU18915.1"/>
    <property type="molecule type" value="Genomic_DNA"/>
</dbReference>
<sequence length="38" mass="3918">MLDFGGIAVASEMSDAVSEETLTADTAAASRRHLSAHV</sequence>
<proteinExistence type="predicted"/>
<reference evidence="1 2" key="1">
    <citation type="journal article" date="2020" name="Antonie Van Leeuwenhoek">
        <title>Rhodopirellula heiligendammensis sp. nov., Rhodopirellula pilleata sp. nov., and Rhodopirellula solitaria sp. nov. isolated from natural or artificial marine surfaces in Northern Germany and California, USA, and emended description of the genus Rhodopirellula.</title>
        <authorList>
            <person name="Kallscheuer N."/>
            <person name="Wiegand S."/>
            <person name="Jogler M."/>
            <person name="Boedeker C."/>
            <person name="Peeters S.H."/>
            <person name="Rast P."/>
            <person name="Heuer A."/>
            <person name="Jetten M.S.M."/>
            <person name="Rohde M."/>
            <person name="Jogler C."/>
        </authorList>
    </citation>
    <scope>NUCLEOTIDE SEQUENCE [LARGE SCALE GENOMIC DNA]</scope>
    <source>
        <strain evidence="1 2">Poly21</strain>
    </source>
</reference>
<evidence type="ECO:0000313" key="2">
    <source>
        <dbReference type="Proteomes" id="UP000319908"/>
    </source>
</evidence>
<comment type="caution">
    <text evidence="1">The sequence shown here is derived from an EMBL/GenBank/DDBJ whole genome shotgun (WGS) entry which is preliminary data.</text>
</comment>
<dbReference type="Proteomes" id="UP000319908">
    <property type="component" value="Unassembled WGS sequence"/>
</dbReference>
<evidence type="ECO:0000313" key="1">
    <source>
        <dbReference type="EMBL" id="TWU18915.1"/>
    </source>
</evidence>
<organism evidence="1 2">
    <name type="scientific">Allorhodopirellula heiligendammensis</name>
    <dbReference type="NCBI Taxonomy" id="2714739"/>
    <lineage>
        <taxon>Bacteria</taxon>
        <taxon>Pseudomonadati</taxon>
        <taxon>Planctomycetota</taxon>
        <taxon>Planctomycetia</taxon>
        <taxon>Pirellulales</taxon>
        <taxon>Pirellulaceae</taxon>
        <taxon>Allorhodopirellula</taxon>
    </lineage>
</organism>
<accession>A0A5C6C494</accession>